<feature type="transmembrane region" description="Helical" evidence="6">
    <location>
        <begin position="200"/>
        <end position="219"/>
    </location>
</feature>
<protein>
    <submittedName>
        <fullName evidence="7">Uncharacterized protein</fullName>
    </submittedName>
</protein>
<dbReference type="PANTHER" id="PTHR30028">
    <property type="entry name" value="UPF0014 INNER MEMBRANE PROTEIN YBBM-RELATED"/>
    <property type="match status" value="1"/>
</dbReference>
<dbReference type="AlphaFoldDB" id="A0AAW0FWA2"/>
<feature type="transmembrane region" description="Helical" evidence="6">
    <location>
        <begin position="70"/>
        <end position="89"/>
    </location>
</feature>
<comment type="similarity">
    <text evidence="2">Belongs to the UPF0014 family.</text>
</comment>
<feature type="transmembrane region" description="Helical" evidence="6">
    <location>
        <begin position="42"/>
        <end position="64"/>
    </location>
</feature>
<gene>
    <name evidence="7" type="ORF">QCA50_014279</name>
</gene>
<accession>A0AAW0FWA2</accession>
<keyword evidence="5 6" id="KW-0472">Membrane</keyword>
<dbReference type="PANTHER" id="PTHR30028:SF0">
    <property type="entry name" value="PROTEIN ALUMINUM SENSITIVE 3"/>
    <property type="match status" value="1"/>
</dbReference>
<dbReference type="Pfam" id="PF03649">
    <property type="entry name" value="UPF0014"/>
    <property type="match status" value="1"/>
</dbReference>
<name>A0AAW0FWA2_9APHY</name>
<comment type="subcellular location">
    <subcellularLocation>
        <location evidence="1">Membrane</location>
        <topology evidence="1">Multi-pass membrane protein</topology>
    </subcellularLocation>
</comment>
<evidence type="ECO:0000256" key="6">
    <source>
        <dbReference type="SAM" id="Phobius"/>
    </source>
</evidence>
<dbReference type="InterPro" id="IPR005226">
    <property type="entry name" value="UPF0014_fam"/>
</dbReference>
<keyword evidence="8" id="KW-1185">Reference proteome</keyword>
<feature type="transmembrane region" description="Helical" evidence="6">
    <location>
        <begin position="12"/>
        <end position="30"/>
    </location>
</feature>
<reference evidence="7 8" key="1">
    <citation type="submission" date="2022-09" db="EMBL/GenBank/DDBJ databases">
        <authorList>
            <person name="Palmer J.M."/>
        </authorList>
    </citation>
    <scope>NUCLEOTIDE SEQUENCE [LARGE SCALE GENOMIC DNA]</scope>
    <source>
        <strain evidence="7 8">DSM 7382</strain>
    </source>
</reference>
<feature type="transmembrane region" description="Helical" evidence="6">
    <location>
        <begin position="101"/>
        <end position="122"/>
    </location>
</feature>
<evidence type="ECO:0000256" key="1">
    <source>
        <dbReference type="ARBA" id="ARBA00004141"/>
    </source>
</evidence>
<keyword evidence="4 6" id="KW-1133">Transmembrane helix</keyword>
<feature type="transmembrane region" description="Helical" evidence="6">
    <location>
        <begin position="231"/>
        <end position="256"/>
    </location>
</feature>
<evidence type="ECO:0000313" key="7">
    <source>
        <dbReference type="EMBL" id="KAK7682479.1"/>
    </source>
</evidence>
<evidence type="ECO:0000256" key="4">
    <source>
        <dbReference type="ARBA" id="ARBA00022989"/>
    </source>
</evidence>
<dbReference type="Proteomes" id="UP001385951">
    <property type="component" value="Unassembled WGS sequence"/>
</dbReference>
<keyword evidence="3 6" id="KW-0812">Transmembrane</keyword>
<organism evidence="7 8">
    <name type="scientific">Cerrena zonata</name>
    <dbReference type="NCBI Taxonomy" id="2478898"/>
    <lineage>
        <taxon>Eukaryota</taxon>
        <taxon>Fungi</taxon>
        <taxon>Dikarya</taxon>
        <taxon>Basidiomycota</taxon>
        <taxon>Agaricomycotina</taxon>
        <taxon>Agaricomycetes</taxon>
        <taxon>Polyporales</taxon>
        <taxon>Cerrenaceae</taxon>
        <taxon>Cerrena</taxon>
    </lineage>
</organism>
<evidence type="ECO:0000313" key="8">
    <source>
        <dbReference type="Proteomes" id="UP001385951"/>
    </source>
</evidence>
<evidence type="ECO:0000256" key="2">
    <source>
        <dbReference type="ARBA" id="ARBA00005268"/>
    </source>
</evidence>
<dbReference type="EMBL" id="JASBNA010000035">
    <property type="protein sequence ID" value="KAK7682479.1"/>
    <property type="molecule type" value="Genomic_DNA"/>
</dbReference>
<dbReference type="GO" id="GO:0005886">
    <property type="term" value="C:plasma membrane"/>
    <property type="evidence" value="ECO:0007669"/>
    <property type="project" value="TreeGrafter"/>
</dbReference>
<evidence type="ECO:0000256" key="3">
    <source>
        <dbReference type="ARBA" id="ARBA00022692"/>
    </source>
</evidence>
<proteinExistence type="inferred from homology"/>
<sequence>MDGSPPSGSSHLTWGNVGLAFAFIVFDGLISHTFSLGVGSSLVTAAIRCVAQLSLVALILQKVFETNNPWAVAGIAILLNLMGTTETVVNKSKKRYNHMFPSVLIGMLGSTIPVSIIGIRFAMSVEPFWKPEQYIPIVGMLCGSTISAIVVSVTYVLKEIYDNRDKVEMYLAFGASRFEACKPIAKEALRFALTPNINQMSVLGIIAIPGMMTGAILGGSSVEQAARLQMVIMFMISSSAALSSIIVTALTLGIVVDSEHRVRIDRIDTRQHAVWRARSWVVDKIVEGAKTTGTKVAHVFNFGKNEDDVQDGERQQLLG</sequence>
<comment type="caution">
    <text evidence="7">The sequence shown here is derived from an EMBL/GenBank/DDBJ whole genome shotgun (WGS) entry which is preliminary data.</text>
</comment>
<feature type="transmembrane region" description="Helical" evidence="6">
    <location>
        <begin position="134"/>
        <end position="157"/>
    </location>
</feature>
<evidence type="ECO:0000256" key="5">
    <source>
        <dbReference type="ARBA" id="ARBA00023136"/>
    </source>
</evidence>